<sequence length="813" mass="87540">MDRQRRHVNSEISNTFDMTTAVSASPPVGLELPEHSTSEGNPSHYATPRYSTLKSHPFATSSRAEDYSDSGSPSTEDFGQINFGRPDANSISKGKAKVVNYGLPTGKDLRTAVAEGLEQTNGMDRNSYPYSIRRRHESPQGASRSRPPEASGASSPSLFYQPQTQQSATSEAFQDAQGLYGRATSTERNPRSDDILAAQQISSLSGLNIAAYPPYESAITISATARAQGLTIDTPTSAFPTGPPHRPDHIRSKTASSSTSTASAYRRRDRVPSRDILQAALDLAQKAVEYDGANDIPAALSMYREAVSKLRSVMGRVGLQLEPISPDLGIPELSERENGDISAAARRRKASTLNRSEEEGKTLKGIHDAYVARIGLLRVMAGEEVVIRRSPITHSPLSQQSASHVISSPSIGHSGLSGIGNLMMNGLRGSPIAEGGGDHAFQNNENSRADPTTVVEGSMVLNPMGDVIPHMQPPTISPRKASLNKHSVYAGAHAVSPSPSFASFSPGRASRRPSAASTHQKNVTDTSYEVISTAGLSLRIPDPPISTAVAIEPPATSTTALRGSNLVTLSGSSDERQSSSRSQVQTEYHASPGETNHDMQTLTMAQGPANVLTSSQTPLSPVRAPFHVLLQIRQSMRASQGDFISPALFVPRGAWNQVGVKIPSMETKIRVMELLSQNLSSVQAAGSLLESNQSSGAKTLETALEDFEALSEEVRRLLTKKLGDKVNFAKPRKSNSSTISSWGSKFSKTFDKMGSTRSDLQSWQSSRNENAPLEKRLNRISDFFGGVILAFVLQDLSLLLSKYLKQSSKWMEE</sequence>
<name>A0ACC2XS14_9TREE</name>
<comment type="caution">
    <text evidence="1">The sequence shown here is derived from an EMBL/GenBank/DDBJ whole genome shotgun (WGS) entry which is preliminary data.</text>
</comment>
<keyword evidence="2" id="KW-1185">Reference proteome</keyword>
<evidence type="ECO:0000313" key="1">
    <source>
        <dbReference type="EMBL" id="KAJ9126820.1"/>
    </source>
</evidence>
<gene>
    <name evidence="1" type="ORF">QFC24_001853</name>
</gene>
<proteinExistence type="predicted"/>
<dbReference type="EMBL" id="JASBWV010000004">
    <property type="protein sequence ID" value="KAJ9126820.1"/>
    <property type="molecule type" value="Genomic_DNA"/>
</dbReference>
<organism evidence="1 2">
    <name type="scientific">Naganishia onofrii</name>
    <dbReference type="NCBI Taxonomy" id="1851511"/>
    <lineage>
        <taxon>Eukaryota</taxon>
        <taxon>Fungi</taxon>
        <taxon>Dikarya</taxon>
        <taxon>Basidiomycota</taxon>
        <taxon>Agaricomycotina</taxon>
        <taxon>Tremellomycetes</taxon>
        <taxon>Filobasidiales</taxon>
        <taxon>Filobasidiaceae</taxon>
        <taxon>Naganishia</taxon>
    </lineage>
</organism>
<evidence type="ECO:0000313" key="2">
    <source>
        <dbReference type="Proteomes" id="UP001234202"/>
    </source>
</evidence>
<accession>A0ACC2XS14</accession>
<reference evidence="1" key="1">
    <citation type="submission" date="2023-04" db="EMBL/GenBank/DDBJ databases">
        <title>Draft Genome sequencing of Naganishia species isolated from polar environments using Oxford Nanopore Technology.</title>
        <authorList>
            <person name="Leo P."/>
            <person name="Venkateswaran K."/>
        </authorList>
    </citation>
    <scope>NUCLEOTIDE SEQUENCE</scope>
    <source>
        <strain evidence="1">DBVPG 5303</strain>
    </source>
</reference>
<dbReference type="Proteomes" id="UP001234202">
    <property type="component" value="Unassembled WGS sequence"/>
</dbReference>
<protein>
    <submittedName>
        <fullName evidence="1">Uncharacterized protein</fullName>
    </submittedName>
</protein>